<reference evidence="1" key="1">
    <citation type="journal article" date="2015" name="Nature">
        <title>Complex archaea that bridge the gap between prokaryotes and eukaryotes.</title>
        <authorList>
            <person name="Spang A."/>
            <person name="Saw J.H."/>
            <person name="Jorgensen S.L."/>
            <person name="Zaremba-Niedzwiedzka K."/>
            <person name="Martijn J."/>
            <person name="Lind A.E."/>
            <person name="van Eijk R."/>
            <person name="Schleper C."/>
            <person name="Guy L."/>
            <person name="Ettema T.J."/>
        </authorList>
    </citation>
    <scope>NUCLEOTIDE SEQUENCE</scope>
</reference>
<protein>
    <submittedName>
        <fullName evidence="1">Uncharacterized protein</fullName>
    </submittedName>
</protein>
<name>A0A0F9KJ18_9ZZZZ</name>
<evidence type="ECO:0000313" key="1">
    <source>
        <dbReference type="EMBL" id="KKM82134.1"/>
    </source>
</evidence>
<organism evidence="1">
    <name type="scientific">marine sediment metagenome</name>
    <dbReference type="NCBI Taxonomy" id="412755"/>
    <lineage>
        <taxon>unclassified sequences</taxon>
        <taxon>metagenomes</taxon>
        <taxon>ecological metagenomes</taxon>
    </lineage>
</organism>
<comment type="caution">
    <text evidence="1">The sequence shown here is derived from an EMBL/GenBank/DDBJ whole genome shotgun (WGS) entry which is preliminary data.</text>
</comment>
<sequence>MTTIQEQVSRRFILPDLPWIDIRFQLEAAAAAQRARSTDDAWRIETRWRITDWTRGDPIPETDRLVAAAAYMVGEWRLAITLACESLGTASKVRRAIIAMTPKQLRDRIARDRFRVAQRVGAQKPAPAR</sequence>
<dbReference type="AlphaFoldDB" id="A0A0F9KJ18"/>
<proteinExistence type="predicted"/>
<dbReference type="EMBL" id="LAZR01007910">
    <property type="protein sequence ID" value="KKM82134.1"/>
    <property type="molecule type" value="Genomic_DNA"/>
</dbReference>
<accession>A0A0F9KJ18</accession>
<gene>
    <name evidence="1" type="ORF">LCGC14_1322620</name>
</gene>